<dbReference type="EMBL" id="OU963862">
    <property type="protein sequence ID" value="CAH0380846.1"/>
    <property type="molecule type" value="Genomic_DNA"/>
</dbReference>
<protein>
    <recommendedName>
        <fullName evidence="3">Ig-like domain-containing protein</fullName>
    </recommendedName>
</protein>
<organism evidence="1 2">
    <name type="scientific">Bemisia tabaci</name>
    <name type="common">Sweetpotato whitefly</name>
    <name type="synonym">Aleurodes tabaci</name>
    <dbReference type="NCBI Taxonomy" id="7038"/>
    <lineage>
        <taxon>Eukaryota</taxon>
        <taxon>Metazoa</taxon>
        <taxon>Ecdysozoa</taxon>
        <taxon>Arthropoda</taxon>
        <taxon>Hexapoda</taxon>
        <taxon>Insecta</taxon>
        <taxon>Pterygota</taxon>
        <taxon>Neoptera</taxon>
        <taxon>Paraneoptera</taxon>
        <taxon>Hemiptera</taxon>
        <taxon>Sternorrhyncha</taxon>
        <taxon>Aleyrodoidea</taxon>
        <taxon>Aleyrodidae</taxon>
        <taxon>Aleyrodinae</taxon>
        <taxon>Bemisia</taxon>
    </lineage>
</organism>
<sequence length="175" mass="19411">MRRPAPDGRVYHESHAVAEPPPVRGWTALQCVLPTRRFEGAGMGISRRDWKLGTDFRGAGSRDTPSFGISRIPGFGTPLTVGIPVSLKCDVDSNPPSTPVWQKEAAVTQLLGGHGHLRDPINSTYVRNQRRVETIVGNYEEYKQQNNVRTYLRAIANNLKQRADETRTDSEGGDD</sequence>
<keyword evidence="2" id="KW-1185">Reference proteome</keyword>
<dbReference type="Proteomes" id="UP001152759">
    <property type="component" value="Chromosome 1"/>
</dbReference>
<gene>
    <name evidence="1" type="ORF">BEMITA_LOCUS556</name>
</gene>
<evidence type="ECO:0008006" key="3">
    <source>
        <dbReference type="Google" id="ProtNLM"/>
    </source>
</evidence>
<evidence type="ECO:0000313" key="2">
    <source>
        <dbReference type="Proteomes" id="UP001152759"/>
    </source>
</evidence>
<reference evidence="1" key="1">
    <citation type="submission" date="2021-12" db="EMBL/GenBank/DDBJ databases">
        <authorList>
            <person name="King R."/>
        </authorList>
    </citation>
    <scope>NUCLEOTIDE SEQUENCE</scope>
</reference>
<proteinExistence type="predicted"/>
<name>A0A9P0EVT3_BEMTA</name>
<accession>A0A9P0EVT3</accession>
<evidence type="ECO:0000313" key="1">
    <source>
        <dbReference type="EMBL" id="CAH0380846.1"/>
    </source>
</evidence>
<dbReference type="AlphaFoldDB" id="A0A9P0EVT3"/>